<organism evidence="1 2">
    <name type="scientific">Protomyces lactucae-debilis</name>
    <dbReference type="NCBI Taxonomy" id="2754530"/>
    <lineage>
        <taxon>Eukaryota</taxon>
        <taxon>Fungi</taxon>
        <taxon>Dikarya</taxon>
        <taxon>Ascomycota</taxon>
        <taxon>Taphrinomycotina</taxon>
        <taxon>Taphrinomycetes</taxon>
        <taxon>Taphrinales</taxon>
        <taxon>Protomycetaceae</taxon>
        <taxon>Protomyces</taxon>
    </lineage>
</organism>
<protein>
    <submittedName>
        <fullName evidence="1">Uncharacterized protein</fullName>
    </submittedName>
</protein>
<dbReference type="EMBL" id="MCFI01000005">
    <property type="protein sequence ID" value="ORY84894.1"/>
    <property type="molecule type" value="Genomic_DNA"/>
</dbReference>
<proteinExistence type="predicted"/>
<dbReference type="AlphaFoldDB" id="A0A1Y2FNI3"/>
<evidence type="ECO:0000313" key="2">
    <source>
        <dbReference type="Proteomes" id="UP000193685"/>
    </source>
</evidence>
<accession>A0A1Y2FNI3</accession>
<comment type="caution">
    <text evidence="1">The sequence shown here is derived from an EMBL/GenBank/DDBJ whole genome shotgun (WGS) entry which is preliminary data.</text>
</comment>
<evidence type="ECO:0000313" key="1">
    <source>
        <dbReference type="EMBL" id="ORY84894.1"/>
    </source>
</evidence>
<keyword evidence="2" id="KW-1185">Reference proteome</keyword>
<sequence>MTVADELPSQDLTHLTFSEKGRRRQSFRTGYRFGISGLMVSKKETRQYYSISLFVTTFEST</sequence>
<reference evidence="1 2" key="1">
    <citation type="submission" date="2016-07" db="EMBL/GenBank/DDBJ databases">
        <title>Pervasive Adenine N6-methylation of Active Genes in Fungi.</title>
        <authorList>
            <consortium name="DOE Joint Genome Institute"/>
            <person name="Mondo S.J."/>
            <person name="Dannebaum R.O."/>
            <person name="Kuo R.C."/>
            <person name="Labutti K."/>
            <person name="Haridas S."/>
            <person name="Kuo A."/>
            <person name="Salamov A."/>
            <person name="Ahrendt S.R."/>
            <person name="Lipzen A."/>
            <person name="Sullivan W."/>
            <person name="Andreopoulos W.B."/>
            <person name="Clum A."/>
            <person name="Lindquist E."/>
            <person name="Daum C."/>
            <person name="Ramamoorthy G.K."/>
            <person name="Gryganskyi A."/>
            <person name="Culley D."/>
            <person name="Magnuson J.K."/>
            <person name="James T.Y."/>
            <person name="O'Malley M.A."/>
            <person name="Stajich J.E."/>
            <person name="Spatafora J.W."/>
            <person name="Visel A."/>
            <person name="Grigoriev I.V."/>
        </authorList>
    </citation>
    <scope>NUCLEOTIDE SEQUENCE [LARGE SCALE GENOMIC DNA]</scope>
    <source>
        <strain evidence="1 2">12-1054</strain>
    </source>
</reference>
<dbReference type="GeneID" id="63785489"/>
<dbReference type="Proteomes" id="UP000193685">
    <property type="component" value="Unassembled WGS sequence"/>
</dbReference>
<gene>
    <name evidence="1" type="ORF">BCR37DRAFT_377725</name>
</gene>
<dbReference type="RefSeq" id="XP_040726677.1">
    <property type="nucleotide sequence ID" value="XM_040868890.1"/>
</dbReference>
<name>A0A1Y2FNI3_PROLT</name>